<protein>
    <recommendedName>
        <fullName evidence="4">Casein kinase I</fullName>
        <ecNumber evidence="1">2.7.11.1</ecNumber>
    </recommendedName>
</protein>
<proteinExistence type="predicted"/>
<name>A0AAD1X5Z2_EUPCR</name>
<dbReference type="InterPro" id="IPR011009">
    <property type="entry name" value="Kinase-like_dom_sf"/>
</dbReference>
<dbReference type="InterPro" id="IPR008271">
    <property type="entry name" value="Ser/Thr_kinase_AS"/>
</dbReference>
<evidence type="ECO:0000256" key="2">
    <source>
        <dbReference type="ARBA" id="ARBA00022741"/>
    </source>
</evidence>
<evidence type="ECO:0000256" key="5">
    <source>
        <dbReference type="PROSITE-ProRule" id="PRU10141"/>
    </source>
</evidence>
<dbReference type="Pfam" id="PF00069">
    <property type="entry name" value="Pkinase"/>
    <property type="match status" value="1"/>
</dbReference>
<feature type="binding site" evidence="5">
    <location>
        <position position="42"/>
    </location>
    <ligand>
        <name>ATP</name>
        <dbReference type="ChEBI" id="CHEBI:30616"/>
    </ligand>
</feature>
<evidence type="ECO:0000256" key="3">
    <source>
        <dbReference type="ARBA" id="ARBA00022840"/>
    </source>
</evidence>
<keyword evidence="2 5" id="KW-0547">Nucleotide-binding</keyword>
<dbReference type="PROSITE" id="PS00107">
    <property type="entry name" value="PROTEIN_KINASE_ATP"/>
    <property type="match status" value="1"/>
</dbReference>
<dbReference type="GO" id="GO:0005524">
    <property type="term" value="F:ATP binding"/>
    <property type="evidence" value="ECO:0007669"/>
    <property type="project" value="UniProtKB-UniRule"/>
</dbReference>
<evidence type="ECO:0000313" key="8">
    <source>
        <dbReference type="EMBL" id="CAI2364333.1"/>
    </source>
</evidence>
<feature type="domain" description="Protein kinase" evidence="7">
    <location>
        <begin position="13"/>
        <end position="277"/>
    </location>
</feature>
<dbReference type="Gene3D" id="1.10.510.10">
    <property type="entry name" value="Transferase(Phosphotransferase) domain 1"/>
    <property type="match status" value="1"/>
</dbReference>
<gene>
    <name evidence="8" type="ORF">ECRASSUSDP1_LOCUS5676</name>
</gene>
<dbReference type="SUPFAM" id="SSF56112">
    <property type="entry name" value="Protein kinase-like (PK-like)"/>
    <property type="match status" value="1"/>
</dbReference>
<keyword evidence="9" id="KW-1185">Reference proteome</keyword>
<evidence type="ECO:0000256" key="4">
    <source>
        <dbReference type="ARBA" id="ARBA00023860"/>
    </source>
</evidence>
<reference evidence="8" key="1">
    <citation type="submission" date="2023-07" db="EMBL/GenBank/DDBJ databases">
        <authorList>
            <consortium name="AG Swart"/>
            <person name="Singh M."/>
            <person name="Singh A."/>
            <person name="Seah K."/>
            <person name="Emmerich C."/>
        </authorList>
    </citation>
    <scope>NUCLEOTIDE SEQUENCE</scope>
    <source>
        <strain evidence="8">DP1</strain>
    </source>
</reference>
<comment type="caution">
    <text evidence="8">The sequence shown here is derived from an EMBL/GenBank/DDBJ whole genome shotgun (WGS) entry which is preliminary data.</text>
</comment>
<dbReference type="InterPro" id="IPR017441">
    <property type="entry name" value="Protein_kinase_ATP_BS"/>
</dbReference>
<evidence type="ECO:0000256" key="6">
    <source>
        <dbReference type="SAM" id="MobiDB-lite"/>
    </source>
</evidence>
<evidence type="ECO:0000259" key="7">
    <source>
        <dbReference type="PROSITE" id="PS50011"/>
    </source>
</evidence>
<organism evidence="8 9">
    <name type="scientific">Euplotes crassus</name>
    <dbReference type="NCBI Taxonomy" id="5936"/>
    <lineage>
        <taxon>Eukaryota</taxon>
        <taxon>Sar</taxon>
        <taxon>Alveolata</taxon>
        <taxon>Ciliophora</taxon>
        <taxon>Intramacronucleata</taxon>
        <taxon>Spirotrichea</taxon>
        <taxon>Hypotrichia</taxon>
        <taxon>Euplotida</taxon>
        <taxon>Euplotidae</taxon>
        <taxon>Moneuplotes</taxon>
    </lineage>
</organism>
<dbReference type="AlphaFoldDB" id="A0AAD1X5Z2"/>
<dbReference type="EMBL" id="CAMPGE010005481">
    <property type="protein sequence ID" value="CAI2364333.1"/>
    <property type="molecule type" value="Genomic_DNA"/>
</dbReference>
<dbReference type="PROSITE" id="PS00108">
    <property type="entry name" value="PROTEIN_KINASE_ST"/>
    <property type="match status" value="1"/>
</dbReference>
<dbReference type="GO" id="GO:0004674">
    <property type="term" value="F:protein serine/threonine kinase activity"/>
    <property type="evidence" value="ECO:0007669"/>
    <property type="project" value="UniProtKB-EC"/>
</dbReference>
<dbReference type="EC" id="2.7.11.1" evidence="1"/>
<dbReference type="InterPro" id="IPR000719">
    <property type="entry name" value="Prot_kinase_dom"/>
</dbReference>
<dbReference type="Proteomes" id="UP001295684">
    <property type="component" value="Unassembled WGS sequence"/>
</dbReference>
<dbReference type="InterPro" id="IPR050235">
    <property type="entry name" value="CK1_Ser-Thr_kinase"/>
</dbReference>
<evidence type="ECO:0000313" key="9">
    <source>
        <dbReference type="Proteomes" id="UP001295684"/>
    </source>
</evidence>
<dbReference type="SMART" id="SM00220">
    <property type="entry name" value="S_TKc"/>
    <property type="match status" value="1"/>
</dbReference>
<dbReference type="PANTHER" id="PTHR11909">
    <property type="entry name" value="CASEIN KINASE-RELATED"/>
    <property type="match status" value="1"/>
</dbReference>
<sequence>MAIMDLEIENERYLVMDRLGQGTHGSVFRIVKDNTEEQIALKIMQTKTQEIEVLKKLQSESGFPKIVTTFNENELQCVAMTLCGLTLKDLKKINGNSLGLNSILNIMYQCVDLIQKVHNKGYIHCDLKPENLMIGCKDDYKTVYLIDFSLSEKFTDENDEPLEEPAHSIFKGSISFCSIRVLKGGYPTLADDIESLLYSVMYLLKALPWLPSEDMEFEDSKAKKDYVINKKKKLEPKEIFLGYPSVFYKIYNEIRYLNYSESPDYDRIKEIIVESFTKNFPKKQFGVWRPITKYEEGKIPEYMISESFIDRDIKEEQKFDSFFVDSFTNFKSFELNEKNDDEESKDSPTKVQKHVCKFEIKDKKPEKFGLLRSIVKAGKKPCELEKKNNKIREYEPNRNDLSYVSKHSAEVSKEASTTRKRCKVRYADPNIFQKKKNSFAKRDRVLTTQIEPKQKVHRSRNNQIGHSNSNTLMKAIQKTFNKNDNNGSSSYNNSTMPNKTLNYRFHTYQ</sequence>
<dbReference type="PROSITE" id="PS50011">
    <property type="entry name" value="PROTEIN_KINASE_DOM"/>
    <property type="match status" value="1"/>
</dbReference>
<keyword evidence="3 5" id="KW-0067">ATP-binding</keyword>
<feature type="compositionally biased region" description="Low complexity" evidence="6">
    <location>
        <begin position="482"/>
        <end position="494"/>
    </location>
</feature>
<evidence type="ECO:0000256" key="1">
    <source>
        <dbReference type="ARBA" id="ARBA00012513"/>
    </source>
</evidence>
<feature type="region of interest" description="Disordered" evidence="6">
    <location>
        <begin position="482"/>
        <end position="509"/>
    </location>
</feature>
<accession>A0AAD1X5Z2</accession>